<proteinExistence type="predicted"/>
<organism evidence="1">
    <name type="scientific">marine sediment metagenome</name>
    <dbReference type="NCBI Taxonomy" id="412755"/>
    <lineage>
        <taxon>unclassified sequences</taxon>
        <taxon>metagenomes</taxon>
        <taxon>ecological metagenomes</taxon>
    </lineage>
</organism>
<dbReference type="AlphaFoldDB" id="A0A0F9LBR8"/>
<evidence type="ECO:0000313" key="1">
    <source>
        <dbReference type="EMBL" id="KKM61565.1"/>
    </source>
</evidence>
<dbReference type="EMBL" id="LAZR01011460">
    <property type="protein sequence ID" value="KKM61565.1"/>
    <property type="molecule type" value="Genomic_DNA"/>
</dbReference>
<sequence>MTKQYTPQGWITLTLYALCWLFAFVMLCGTAEAQGIVLEIQPIAIAKHLDMIFLKASESVLAATPVGRGKVKIEWRSFDVPNQTGVIYLGAVPGSRWTGGKVPGAQLWSGDLPLNMVRRIILIIPAGLFVGNEGHKSQGYLWLLNYDGYSIRRIDDVGKIFQRGSM</sequence>
<name>A0A0F9LBR8_9ZZZZ</name>
<accession>A0A0F9LBR8</accession>
<reference evidence="1" key="1">
    <citation type="journal article" date="2015" name="Nature">
        <title>Complex archaea that bridge the gap between prokaryotes and eukaryotes.</title>
        <authorList>
            <person name="Spang A."/>
            <person name="Saw J.H."/>
            <person name="Jorgensen S.L."/>
            <person name="Zaremba-Niedzwiedzka K."/>
            <person name="Martijn J."/>
            <person name="Lind A.E."/>
            <person name="van Eijk R."/>
            <person name="Schleper C."/>
            <person name="Guy L."/>
            <person name="Ettema T.J."/>
        </authorList>
    </citation>
    <scope>NUCLEOTIDE SEQUENCE</scope>
</reference>
<gene>
    <name evidence="1" type="ORF">LCGC14_1530440</name>
</gene>
<comment type="caution">
    <text evidence="1">The sequence shown here is derived from an EMBL/GenBank/DDBJ whole genome shotgun (WGS) entry which is preliminary data.</text>
</comment>
<protein>
    <submittedName>
        <fullName evidence="1">Uncharacterized protein</fullName>
    </submittedName>
</protein>